<proteinExistence type="predicted"/>
<dbReference type="InterPro" id="IPR036390">
    <property type="entry name" value="WH_DNA-bd_sf"/>
</dbReference>
<evidence type="ECO:0000259" key="4">
    <source>
        <dbReference type="PROSITE" id="PS50956"/>
    </source>
</evidence>
<dbReference type="EMBL" id="BNCI01000001">
    <property type="protein sequence ID" value="GHF19609.1"/>
    <property type="molecule type" value="Genomic_DNA"/>
</dbReference>
<dbReference type="GO" id="GO:0043200">
    <property type="term" value="P:response to amino acid"/>
    <property type="evidence" value="ECO:0007669"/>
    <property type="project" value="TreeGrafter"/>
</dbReference>
<dbReference type="GO" id="GO:0043565">
    <property type="term" value="F:sequence-specific DNA binding"/>
    <property type="evidence" value="ECO:0007669"/>
    <property type="project" value="InterPro"/>
</dbReference>
<organism evidence="5 6">
    <name type="scientific">Kordiimonas sediminis</name>
    <dbReference type="NCBI Taxonomy" id="1735581"/>
    <lineage>
        <taxon>Bacteria</taxon>
        <taxon>Pseudomonadati</taxon>
        <taxon>Pseudomonadota</taxon>
        <taxon>Alphaproteobacteria</taxon>
        <taxon>Kordiimonadales</taxon>
        <taxon>Kordiimonadaceae</taxon>
        <taxon>Kordiimonas</taxon>
    </lineage>
</organism>
<gene>
    <name evidence="5" type="ORF">GCM10017044_12910</name>
</gene>
<dbReference type="PRINTS" id="PR00033">
    <property type="entry name" value="HTHASNC"/>
</dbReference>
<comment type="caution">
    <text evidence="5">The sequence shown here is derived from an EMBL/GenBank/DDBJ whole genome shotgun (WGS) entry which is preliminary data.</text>
</comment>
<dbReference type="SUPFAM" id="SSF46785">
    <property type="entry name" value="Winged helix' DNA-binding domain"/>
    <property type="match status" value="1"/>
</dbReference>
<feature type="domain" description="HTH asnC-type" evidence="4">
    <location>
        <begin position="5"/>
        <end position="66"/>
    </location>
</feature>
<dbReference type="InterPro" id="IPR000485">
    <property type="entry name" value="AsnC-type_HTH_dom"/>
</dbReference>
<dbReference type="Gene3D" id="3.30.70.920">
    <property type="match status" value="1"/>
</dbReference>
<keyword evidence="3" id="KW-0804">Transcription</keyword>
<dbReference type="CDD" id="cd00090">
    <property type="entry name" value="HTH_ARSR"/>
    <property type="match status" value="1"/>
</dbReference>
<evidence type="ECO:0000313" key="6">
    <source>
        <dbReference type="Proteomes" id="UP000630923"/>
    </source>
</evidence>
<dbReference type="GO" id="GO:0005829">
    <property type="term" value="C:cytosol"/>
    <property type="evidence" value="ECO:0007669"/>
    <property type="project" value="TreeGrafter"/>
</dbReference>
<keyword evidence="6" id="KW-1185">Reference proteome</keyword>
<dbReference type="InterPro" id="IPR011991">
    <property type="entry name" value="ArsR-like_HTH"/>
</dbReference>
<dbReference type="SMART" id="SM00344">
    <property type="entry name" value="HTH_ASNC"/>
    <property type="match status" value="1"/>
</dbReference>
<reference evidence="5" key="2">
    <citation type="submission" date="2020-09" db="EMBL/GenBank/DDBJ databases">
        <authorList>
            <person name="Sun Q."/>
            <person name="Kim S."/>
        </authorList>
    </citation>
    <scope>NUCLEOTIDE SEQUENCE</scope>
    <source>
        <strain evidence="5">KCTC 42590</strain>
    </source>
</reference>
<dbReference type="InterPro" id="IPR011008">
    <property type="entry name" value="Dimeric_a/b-barrel"/>
</dbReference>
<accession>A0A919APT9</accession>
<dbReference type="InterPro" id="IPR036388">
    <property type="entry name" value="WH-like_DNA-bd_sf"/>
</dbReference>
<reference evidence="5" key="1">
    <citation type="journal article" date="2014" name="Int. J. Syst. Evol. Microbiol.">
        <title>Complete genome sequence of Corynebacterium casei LMG S-19264T (=DSM 44701T), isolated from a smear-ripened cheese.</title>
        <authorList>
            <consortium name="US DOE Joint Genome Institute (JGI-PGF)"/>
            <person name="Walter F."/>
            <person name="Albersmeier A."/>
            <person name="Kalinowski J."/>
            <person name="Ruckert C."/>
        </authorList>
    </citation>
    <scope>NUCLEOTIDE SEQUENCE</scope>
    <source>
        <strain evidence="5">KCTC 42590</strain>
    </source>
</reference>
<sequence length="146" mass="16315">MHIGLDETDRKLFALLREDARRSVSDLARTLKLSRSTVQDRIARLEDRGFINGYTVRVGEDYLGRTVLAHVMLKIKPKVQDDVVAFCARQKVITSLYTISGEYDLAAVLRAATTAELDETLDALGKLDGVERTQTSVVLSTKFERG</sequence>
<dbReference type="SUPFAM" id="SSF54909">
    <property type="entry name" value="Dimeric alpha+beta barrel"/>
    <property type="match status" value="1"/>
</dbReference>
<evidence type="ECO:0000256" key="2">
    <source>
        <dbReference type="ARBA" id="ARBA00023125"/>
    </source>
</evidence>
<dbReference type="Gene3D" id="1.10.10.10">
    <property type="entry name" value="Winged helix-like DNA-binding domain superfamily/Winged helix DNA-binding domain"/>
    <property type="match status" value="1"/>
</dbReference>
<dbReference type="Pfam" id="PF01037">
    <property type="entry name" value="AsnC_trans_reg"/>
    <property type="match status" value="1"/>
</dbReference>
<dbReference type="Pfam" id="PF13404">
    <property type="entry name" value="HTH_AsnC-type"/>
    <property type="match status" value="1"/>
</dbReference>
<keyword evidence="2" id="KW-0238">DNA-binding</keyword>
<dbReference type="InterPro" id="IPR019887">
    <property type="entry name" value="Tscrpt_reg_AsnC/Lrp_C"/>
</dbReference>
<evidence type="ECO:0000256" key="1">
    <source>
        <dbReference type="ARBA" id="ARBA00023015"/>
    </source>
</evidence>
<evidence type="ECO:0000313" key="5">
    <source>
        <dbReference type="EMBL" id="GHF19609.1"/>
    </source>
</evidence>
<dbReference type="InterPro" id="IPR019888">
    <property type="entry name" value="Tscrpt_reg_AsnC-like"/>
</dbReference>
<dbReference type="PANTHER" id="PTHR30154">
    <property type="entry name" value="LEUCINE-RESPONSIVE REGULATORY PROTEIN"/>
    <property type="match status" value="1"/>
</dbReference>
<dbReference type="GO" id="GO:0006355">
    <property type="term" value="P:regulation of DNA-templated transcription"/>
    <property type="evidence" value="ECO:0007669"/>
    <property type="project" value="UniProtKB-ARBA"/>
</dbReference>
<evidence type="ECO:0000256" key="3">
    <source>
        <dbReference type="ARBA" id="ARBA00023163"/>
    </source>
</evidence>
<protein>
    <submittedName>
        <fullName evidence="5">AsnC family transcriptional regulator</fullName>
    </submittedName>
</protein>
<dbReference type="AlphaFoldDB" id="A0A919APT9"/>
<dbReference type="PANTHER" id="PTHR30154:SF53">
    <property type="entry name" value="HTH-TYPE TRANSCRIPTIONAL REGULATOR LRPC"/>
    <property type="match status" value="1"/>
</dbReference>
<dbReference type="Proteomes" id="UP000630923">
    <property type="component" value="Unassembled WGS sequence"/>
</dbReference>
<dbReference type="PROSITE" id="PS50956">
    <property type="entry name" value="HTH_ASNC_2"/>
    <property type="match status" value="1"/>
</dbReference>
<name>A0A919APT9_9PROT</name>
<keyword evidence="1" id="KW-0805">Transcription regulation</keyword>